<keyword evidence="1" id="KW-0472">Membrane</keyword>
<proteinExistence type="predicted"/>
<feature type="transmembrane region" description="Helical" evidence="1">
    <location>
        <begin position="6"/>
        <end position="28"/>
    </location>
</feature>
<dbReference type="InterPro" id="IPR025686">
    <property type="entry name" value="Glucos_trans_II"/>
</dbReference>
<accession>G4WJC0</accession>
<dbReference type="AlphaFoldDB" id="G4WJC0"/>
<gene>
    <name evidence="2" type="primary">wgtJ</name>
</gene>
<evidence type="ECO:0000256" key="1">
    <source>
        <dbReference type="SAM" id="Phobius"/>
    </source>
</evidence>
<feature type="transmembrane region" description="Helical" evidence="1">
    <location>
        <begin position="314"/>
        <end position="333"/>
    </location>
</feature>
<organism evidence="2">
    <name type="scientific">Yersinia pseudotuberculosis</name>
    <dbReference type="NCBI Taxonomy" id="633"/>
    <lineage>
        <taxon>Bacteria</taxon>
        <taxon>Pseudomonadati</taxon>
        <taxon>Pseudomonadota</taxon>
        <taxon>Gammaproteobacteria</taxon>
        <taxon>Enterobacterales</taxon>
        <taxon>Yersiniaceae</taxon>
        <taxon>Yersinia</taxon>
    </lineage>
</organism>
<evidence type="ECO:0000313" key="2">
    <source>
        <dbReference type="EMBL" id="AEP25482.1"/>
    </source>
</evidence>
<keyword evidence="1" id="KW-0812">Transmembrane</keyword>
<feature type="transmembrane region" description="Helical" evidence="1">
    <location>
        <begin position="142"/>
        <end position="171"/>
    </location>
</feature>
<dbReference type="EMBL" id="HQ456391">
    <property type="protein sequence ID" value="AEP25482.1"/>
    <property type="molecule type" value="Genomic_DNA"/>
</dbReference>
<name>G4WJC0_YERPU</name>
<feature type="transmembrane region" description="Helical" evidence="1">
    <location>
        <begin position="282"/>
        <end position="302"/>
    </location>
</feature>
<feature type="transmembrane region" description="Helical" evidence="1">
    <location>
        <begin position="191"/>
        <end position="210"/>
    </location>
</feature>
<feature type="transmembrane region" description="Helical" evidence="1">
    <location>
        <begin position="92"/>
        <end position="111"/>
    </location>
</feature>
<reference evidence="2" key="1">
    <citation type="journal article" date="2011" name="Glycobiology">
        <title>Genetic analysis of the O-antigen gene clusters of Yersinia pseudotuberculosis O:6 and O:7.</title>
        <authorList>
            <person name="Cunneen M.M."/>
            <person name="Pacinelli E."/>
            <person name="Song W.C."/>
            <person name="Reeves P.R."/>
        </authorList>
    </citation>
    <scope>NUCLEOTIDE SEQUENCE</scope>
    <source>
        <strain evidence="2">H455/86</strain>
    </source>
</reference>
<feature type="transmembrane region" description="Helical" evidence="1">
    <location>
        <begin position="66"/>
        <end position="86"/>
    </location>
</feature>
<protein>
    <submittedName>
        <fullName evidence="2">Putative glucosyl transferase</fullName>
    </submittedName>
</protein>
<feature type="transmembrane region" description="Helical" evidence="1">
    <location>
        <begin position="345"/>
        <end position="364"/>
    </location>
</feature>
<feature type="transmembrane region" description="Helical" evidence="1">
    <location>
        <begin position="255"/>
        <end position="275"/>
    </location>
</feature>
<keyword evidence="2" id="KW-0808">Transferase</keyword>
<dbReference type="Pfam" id="PF14264">
    <property type="entry name" value="Glucos_trans_II"/>
    <property type="match status" value="1"/>
</dbReference>
<keyword evidence="1" id="KW-1133">Transmembrane helix</keyword>
<sequence length="486" mass="56066">MSNKNVFYVFCSLCFVYVIPSLISGFYYNDDMFRSVIGYYGWNGDGRPLSDYVYKFISTKPVLPDYFPLPIALSLVAYSYISIRIAKNIFHIQSYAAIFIALSIITNPFFASNLWYRYDSFFMVMSVCMAIAPFSFNKERTIVWVVSTFLLLMSLSLYQASIALFIIISSIEMTISFSKNILSTKNILLRLLRRFLSFLFSIIIYFKIVMPLTDTGYYFNDFNKIIHPSLDGLHKLIENYKNAYSYMWEITNSPLLYPILLAMIIFIVSCVSLFFKSHRRIEFTISMLITMLMSILFSPGVSMFSENPSFMPRVYIGFGGFILFITSIIVISFSDCNTSKNIKRISYCVLVYFYFSIFAFFYSATNANNEEFNNKTALANRIVSVLDTLNLSNSNVLFFDGEPPKSHAVQINKLVYPFSEVMVLTTFSSGYDGGRFMLMRAGMRDIEYPSNEVRQMILSLSKDSIPVFKNNVFSVYRIDNVTLIKF</sequence>
<dbReference type="GO" id="GO:0016740">
    <property type="term" value="F:transferase activity"/>
    <property type="evidence" value="ECO:0007669"/>
    <property type="project" value="UniProtKB-KW"/>
</dbReference>